<sequence length="389" mass="41233">MNGGMSDMSDQMRIPCVIMRAGTSKGIFIKENDLPKNQAMRDKTILAIFGSPDVRQIDGLAGADPLTSKLAIIGPPTRDDADVDYTFGQVSIDGTVIDYSGNCGNISSGVGPFAIDESMVRAEEGITMVRIHNTNTGKILRAEVEVRDGKAVVSGNCKIDGVPGTSAPILMDFASTAGAATGKLLPTGNVVDVIETSKGAIEASMVDVANPCIFVRASDVGMKGTETPSEINGNKALLELLEELRAKGAVMMGKCKTEEEAHTKSPAFPMICFVTAPADYTDFTTGNTIKADEVDFVARLMFMQVLHKTYAGTATACTGAAAKIPGTIVNQVIPDIEHKTRIRIGHPAGVLPVVADVKDGHVEKAAFERTARRIMEGYVYVETSKVCGK</sequence>
<dbReference type="Gene3D" id="3.10.310.10">
    <property type="entry name" value="Diaminopimelate Epimerase, Chain A, domain 1"/>
    <property type="match status" value="2"/>
</dbReference>
<comment type="caution">
    <text evidence="3">The sequence shown here is derived from an EMBL/GenBank/DDBJ whole genome shotgun (WGS) entry which is preliminary data.</text>
</comment>
<organism evidence="3 4">
    <name type="scientific">Anaerotruncus colihominis</name>
    <dbReference type="NCBI Taxonomy" id="169435"/>
    <lineage>
        <taxon>Bacteria</taxon>
        <taxon>Bacillati</taxon>
        <taxon>Bacillota</taxon>
        <taxon>Clostridia</taxon>
        <taxon>Eubacteriales</taxon>
        <taxon>Oscillospiraceae</taxon>
        <taxon>Anaerotruncus</taxon>
    </lineage>
</organism>
<proteinExistence type="inferred from homology"/>
<comment type="similarity">
    <text evidence="1">Belongs to the PrpF family.</text>
</comment>
<dbReference type="PANTHER" id="PTHR43709">
    <property type="entry name" value="ACONITATE ISOMERASE-RELATED"/>
    <property type="match status" value="1"/>
</dbReference>
<evidence type="ECO:0000256" key="2">
    <source>
        <dbReference type="ARBA" id="ARBA00023235"/>
    </source>
</evidence>
<evidence type="ECO:0000313" key="4">
    <source>
        <dbReference type="Proteomes" id="UP000462501"/>
    </source>
</evidence>
<dbReference type="AlphaFoldDB" id="A0A845SYP6"/>
<accession>A0A845SYP6</accession>
<dbReference type="PANTHER" id="PTHR43709:SF2">
    <property type="entry name" value="DUF453 DOMAIN PROTEIN (AFU_ORTHOLOGUE AFUA_6G00360)"/>
    <property type="match status" value="1"/>
</dbReference>
<dbReference type="EMBL" id="VIQT01000014">
    <property type="protein sequence ID" value="NDO39644.1"/>
    <property type="molecule type" value="Genomic_DNA"/>
</dbReference>
<keyword evidence="2 3" id="KW-0413">Isomerase</keyword>
<evidence type="ECO:0000313" key="3">
    <source>
        <dbReference type="EMBL" id="NDO39644.1"/>
    </source>
</evidence>
<reference evidence="3 4" key="1">
    <citation type="submission" date="2019-06" db="EMBL/GenBank/DDBJ databases">
        <title>Draft genome sequences of 15 bacterial species constituting the stable defined intestinal microbiota of the GM15 gnotobiotic mouse model.</title>
        <authorList>
            <person name="Elie C."/>
            <person name="Mathieu A."/>
            <person name="Saliou A."/>
            <person name="Darnaud M."/>
            <person name="Leulier F."/>
            <person name="Tamellini A."/>
        </authorList>
    </citation>
    <scope>NUCLEOTIDE SEQUENCE [LARGE SCALE GENOMIC DNA]</scope>
    <source>
        <strain evidence="3 4">JM4-15</strain>
    </source>
</reference>
<dbReference type="InterPro" id="IPR007400">
    <property type="entry name" value="PrpF-like"/>
</dbReference>
<dbReference type="Pfam" id="PF04303">
    <property type="entry name" value="PrpF"/>
    <property type="match status" value="1"/>
</dbReference>
<dbReference type="GO" id="GO:0016853">
    <property type="term" value="F:isomerase activity"/>
    <property type="evidence" value="ECO:0007669"/>
    <property type="project" value="UniProtKB-KW"/>
</dbReference>
<dbReference type="Proteomes" id="UP000462501">
    <property type="component" value="Unassembled WGS sequence"/>
</dbReference>
<gene>
    <name evidence="3" type="ORF">FMM72_10390</name>
</gene>
<dbReference type="SUPFAM" id="SSF54506">
    <property type="entry name" value="Diaminopimelate epimerase-like"/>
    <property type="match status" value="2"/>
</dbReference>
<name>A0A845SYP6_9FIRM</name>
<protein>
    <submittedName>
        <fullName evidence="3">3-methylitaconate isomerase</fullName>
    </submittedName>
</protein>
<evidence type="ECO:0000256" key="1">
    <source>
        <dbReference type="ARBA" id="ARBA00007673"/>
    </source>
</evidence>